<proteinExistence type="predicted"/>
<protein>
    <submittedName>
        <fullName evidence="1">Uncharacterized protein</fullName>
    </submittedName>
</protein>
<keyword evidence="2" id="KW-1185">Reference proteome</keyword>
<gene>
    <name evidence="1" type="ORF">FALBO_751</name>
</gene>
<evidence type="ECO:0000313" key="2">
    <source>
        <dbReference type="Proteomes" id="UP000554235"/>
    </source>
</evidence>
<comment type="caution">
    <text evidence="1">The sequence shown here is derived from an EMBL/GenBank/DDBJ whole genome shotgun (WGS) entry which is preliminary data.</text>
</comment>
<feature type="non-terminal residue" evidence="1">
    <location>
        <position position="1"/>
    </location>
</feature>
<reference evidence="1 2" key="1">
    <citation type="submission" date="2020-01" db="EMBL/GenBank/DDBJ databases">
        <title>Identification and distribution of gene clusters putatively required for synthesis of sphingolipid metabolism inhibitors in phylogenetically diverse species of the filamentous fungus Fusarium.</title>
        <authorList>
            <person name="Kim H.-S."/>
            <person name="Busman M."/>
            <person name="Brown D.W."/>
            <person name="Divon H."/>
            <person name="Uhlig S."/>
            <person name="Proctor R.H."/>
        </authorList>
    </citation>
    <scope>NUCLEOTIDE SEQUENCE [LARGE SCALE GENOMIC DNA]</scope>
    <source>
        <strain evidence="1 2">NRRL 20459</strain>
    </source>
</reference>
<evidence type="ECO:0000313" key="1">
    <source>
        <dbReference type="EMBL" id="KAF4472341.1"/>
    </source>
</evidence>
<dbReference type="EMBL" id="JAADYS010000083">
    <property type="protein sequence ID" value="KAF4472341.1"/>
    <property type="molecule type" value="Genomic_DNA"/>
</dbReference>
<organism evidence="1 2">
    <name type="scientific">Fusarium albosuccineum</name>
    <dbReference type="NCBI Taxonomy" id="1237068"/>
    <lineage>
        <taxon>Eukaryota</taxon>
        <taxon>Fungi</taxon>
        <taxon>Dikarya</taxon>
        <taxon>Ascomycota</taxon>
        <taxon>Pezizomycotina</taxon>
        <taxon>Sordariomycetes</taxon>
        <taxon>Hypocreomycetidae</taxon>
        <taxon>Hypocreales</taxon>
        <taxon>Nectriaceae</taxon>
        <taxon>Fusarium</taxon>
        <taxon>Fusarium decemcellulare species complex</taxon>
    </lineage>
</organism>
<dbReference type="Proteomes" id="UP000554235">
    <property type="component" value="Unassembled WGS sequence"/>
</dbReference>
<dbReference type="OrthoDB" id="2992173at2759"/>
<sequence>LINSNSALTLYAALVNFTDSEHCPFKPVTHGQFRFRKFNVIDKFGQSLMPIDQKPRVAGPPPIYPCISNFYAPQEVTVDGKKYANTVIQDNSEQCEFLQLPPQINQPARINAKFVRRIADDPIGSPHGSTTWRPVTEWESPIWGWVITNYADYGIQIFLPDGTFYYEVRVGGPLGTLQSLKWLPFSPDPDAQPTPDTRELDALISKLVNPKYLLGFWNIITTAQQKLPPAPGAYAQFLNSIIGKPLTLVNTGWSIELSRPPLKIQSTQSKVVDPKRTLLNPSGPDNKTPYYKLQLRLRNKEAGYDRLISYFDTTTLRSN</sequence>
<accession>A0A8H4LMI2</accession>
<name>A0A8H4LMI2_9HYPO</name>
<dbReference type="AlphaFoldDB" id="A0A8H4LMI2"/>